<dbReference type="EMBL" id="PEYC01000024">
    <property type="protein sequence ID" value="PIS40155.1"/>
    <property type="molecule type" value="Genomic_DNA"/>
</dbReference>
<evidence type="ECO:0000256" key="2">
    <source>
        <dbReference type="ARBA" id="ARBA00012028"/>
    </source>
</evidence>
<dbReference type="EC" id="5.4.2.11" evidence="2"/>
<sequence>MAKLFLLRHLKSQWNEEENRFTGWVDAPLAEGQEEEAKILAQKIFQNKIDVIYCSRLFRNMDTIAEVLEHNKKYPIFIHLDKGKMKEWGHFKDLSENDLPVYVSEKLNERYYGKLQGSYKEEAIKAYGAEKVHFWRRSYNIAPPGGESLKDVYKRTTLFFKKYIKKDLKKGKNVLIIASHNSLRALIKYLEKISDSDIINVEVDYGQLIKYEFNKSLTIVKK</sequence>
<dbReference type="Proteomes" id="UP000231472">
    <property type="component" value="Unassembled WGS sequence"/>
</dbReference>
<dbReference type="InterPro" id="IPR005952">
    <property type="entry name" value="Phosphogly_mut1"/>
</dbReference>
<comment type="caution">
    <text evidence="7">The sequence shown here is derived from an EMBL/GenBank/DDBJ whole genome shotgun (WGS) entry which is preliminary data.</text>
</comment>
<dbReference type="SMART" id="SM00855">
    <property type="entry name" value="PGAM"/>
    <property type="match status" value="1"/>
</dbReference>
<evidence type="ECO:0000256" key="4">
    <source>
        <dbReference type="ARBA" id="ARBA00023235"/>
    </source>
</evidence>
<feature type="binding site" evidence="6">
    <location>
        <position position="59"/>
    </location>
    <ligand>
        <name>substrate</name>
    </ligand>
</feature>
<dbReference type="Pfam" id="PF00300">
    <property type="entry name" value="His_Phos_1"/>
    <property type="match status" value="2"/>
</dbReference>
<dbReference type="GO" id="GO:0006096">
    <property type="term" value="P:glycolytic process"/>
    <property type="evidence" value="ECO:0007669"/>
    <property type="project" value="UniProtKB-KW"/>
</dbReference>
<dbReference type="InterPro" id="IPR029033">
    <property type="entry name" value="His_PPase_superfam"/>
</dbReference>
<feature type="binding site" evidence="6">
    <location>
        <begin position="8"/>
        <end position="15"/>
    </location>
    <ligand>
        <name>substrate</name>
    </ligand>
</feature>
<evidence type="ECO:0000313" key="7">
    <source>
        <dbReference type="EMBL" id="PIS40155.1"/>
    </source>
</evidence>
<dbReference type="GO" id="GO:0004619">
    <property type="term" value="F:phosphoglycerate mutase activity"/>
    <property type="evidence" value="ECO:0007669"/>
    <property type="project" value="UniProtKB-EC"/>
</dbReference>
<reference evidence="8" key="1">
    <citation type="submission" date="2017-09" db="EMBL/GenBank/DDBJ databases">
        <title>Depth-based differentiation of microbial function through sediment-hosted aquifers and enrichment of novel symbionts in the deep terrestrial subsurface.</title>
        <authorList>
            <person name="Probst A.J."/>
            <person name="Ladd B."/>
            <person name="Jarett J.K."/>
            <person name="Geller-Mcgrath D.E."/>
            <person name="Sieber C.M.K."/>
            <person name="Emerson J.B."/>
            <person name="Anantharaman K."/>
            <person name="Thomas B.C."/>
            <person name="Malmstrom R."/>
            <person name="Stieglmeier M."/>
            <person name="Klingl A."/>
            <person name="Woyke T."/>
            <person name="Ryan C.M."/>
            <person name="Banfield J.F."/>
        </authorList>
    </citation>
    <scope>NUCLEOTIDE SEQUENCE [LARGE SCALE GENOMIC DNA]</scope>
</reference>
<dbReference type="CDD" id="cd07067">
    <property type="entry name" value="HP_PGM_like"/>
    <property type="match status" value="1"/>
</dbReference>
<dbReference type="Gene3D" id="3.40.50.1240">
    <property type="entry name" value="Phosphoglycerate mutase-like"/>
    <property type="match status" value="1"/>
</dbReference>
<evidence type="ECO:0000256" key="5">
    <source>
        <dbReference type="PIRSR" id="PIRSR613078-1"/>
    </source>
</evidence>
<name>A0A2H0YNT2_9BACT</name>
<evidence type="ECO:0000313" key="8">
    <source>
        <dbReference type="Proteomes" id="UP000231472"/>
    </source>
</evidence>
<feature type="active site" description="Tele-phosphohistidine intermediate" evidence="5">
    <location>
        <position position="9"/>
    </location>
</feature>
<dbReference type="InterPro" id="IPR013078">
    <property type="entry name" value="His_Pase_superF_clade-1"/>
</dbReference>
<dbReference type="SUPFAM" id="SSF53254">
    <property type="entry name" value="Phosphoglycerate mutase-like"/>
    <property type="match status" value="1"/>
</dbReference>
<evidence type="ECO:0000256" key="1">
    <source>
        <dbReference type="ARBA" id="ARBA00006717"/>
    </source>
</evidence>
<gene>
    <name evidence="7" type="ORF">COT32_01250</name>
</gene>
<dbReference type="PANTHER" id="PTHR11931">
    <property type="entry name" value="PHOSPHOGLYCERATE MUTASE"/>
    <property type="match status" value="1"/>
</dbReference>
<feature type="binding site" evidence="6">
    <location>
        <begin position="136"/>
        <end position="137"/>
    </location>
    <ligand>
        <name>substrate</name>
    </ligand>
</feature>
<evidence type="ECO:0000256" key="6">
    <source>
        <dbReference type="PIRSR" id="PIRSR613078-2"/>
    </source>
</evidence>
<feature type="binding site" evidence="6">
    <location>
        <begin position="109"/>
        <end position="112"/>
    </location>
    <ligand>
        <name>substrate</name>
    </ligand>
</feature>
<dbReference type="AlphaFoldDB" id="A0A2H0YNT2"/>
<feature type="binding site" evidence="6">
    <location>
        <position position="120"/>
    </location>
    <ligand>
        <name>substrate</name>
    </ligand>
</feature>
<feature type="active site" description="Proton donor/acceptor" evidence="5">
    <location>
        <position position="109"/>
    </location>
</feature>
<organism evidence="7 8">
    <name type="scientific">Candidatus Nealsonbacteria bacterium CG08_land_8_20_14_0_20_36_22</name>
    <dbReference type="NCBI Taxonomy" id="1974704"/>
    <lineage>
        <taxon>Bacteria</taxon>
        <taxon>Candidatus Nealsoniibacteriota</taxon>
    </lineage>
</organism>
<keyword evidence="3" id="KW-0324">Glycolysis</keyword>
<keyword evidence="4" id="KW-0413">Isomerase</keyword>
<evidence type="ECO:0000256" key="3">
    <source>
        <dbReference type="ARBA" id="ARBA00023152"/>
    </source>
</evidence>
<comment type="similarity">
    <text evidence="1">Belongs to the phosphoglycerate mutase family. BPG-dependent PGAM subfamily.</text>
</comment>
<proteinExistence type="inferred from homology"/>
<protein>
    <recommendedName>
        <fullName evidence="2">phosphoglycerate mutase (2,3-diphosphoglycerate-dependent)</fullName>
        <ecNumber evidence="2">5.4.2.11</ecNumber>
    </recommendedName>
</protein>
<accession>A0A2H0YNT2</accession>
<feature type="binding site" evidence="6">
    <location>
        <begin position="22"/>
        <end position="23"/>
    </location>
    <ligand>
        <name>substrate</name>
    </ligand>
</feature>